<dbReference type="Proteomes" id="UP000612055">
    <property type="component" value="Unassembled WGS sequence"/>
</dbReference>
<dbReference type="CDD" id="cd04301">
    <property type="entry name" value="NAT_SF"/>
    <property type="match status" value="1"/>
</dbReference>
<keyword evidence="4" id="KW-1185">Reference proteome</keyword>
<dbReference type="GO" id="GO:0008080">
    <property type="term" value="F:N-acetyltransferase activity"/>
    <property type="evidence" value="ECO:0007669"/>
    <property type="project" value="TreeGrafter"/>
</dbReference>
<evidence type="ECO:0000259" key="2">
    <source>
        <dbReference type="PROSITE" id="PS51186"/>
    </source>
</evidence>
<name>A0A836BV93_9CHLO</name>
<dbReference type="PANTHER" id="PTHR47443:SF3">
    <property type="entry name" value="GCN5-RELATED N-ACETYLTRANSFERASE 4, CHLOROPLASTIC"/>
    <property type="match status" value="1"/>
</dbReference>
<protein>
    <recommendedName>
        <fullName evidence="2">N-acetyltransferase domain-containing protein</fullName>
    </recommendedName>
</protein>
<evidence type="ECO:0000313" key="3">
    <source>
        <dbReference type="EMBL" id="KAG2489807.1"/>
    </source>
</evidence>
<evidence type="ECO:0000256" key="1">
    <source>
        <dbReference type="SAM" id="MobiDB-lite"/>
    </source>
</evidence>
<feature type="compositionally biased region" description="Low complexity" evidence="1">
    <location>
        <begin position="19"/>
        <end position="59"/>
    </location>
</feature>
<accession>A0A836BV93</accession>
<comment type="caution">
    <text evidence="3">The sequence shown here is derived from an EMBL/GenBank/DDBJ whole genome shotgun (WGS) entry which is preliminary data.</text>
</comment>
<feature type="region of interest" description="Disordered" evidence="1">
    <location>
        <begin position="1"/>
        <end position="60"/>
    </location>
</feature>
<dbReference type="InterPro" id="IPR016181">
    <property type="entry name" value="Acyl_CoA_acyltransferase"/>
</dbReference>
<proteinExistence type="predicted"/>
<dbReference type="EMBL" id="JAEHOE010000069">
    <property type="protein sequence ID" value="KAG2489807.1"/>
    <property type="molecule type" value="Genomic_DNA"/>
</dbReference>
<dbReference type="OrthoDB" id="249099at2759"/>
<reference evidence="3" key="1">
    <citation type="journal article" date="2020" name="bioRxiv">
        <title>Comparative genomics of Chlamydomonas.</title>
        <authorList>
            <person name="Craig R.J."/>
            <person name="Hasan A.R."/>
            <person name="Ness R.W."/>
            <person name="Keightley P.D."/>
        </authorList>
    </citation>
    <scope>NUCLEOTIDE SEQUENCE</scope>
    <source>
        <strain evidence="3">CCAP 11/70</strain>
    </source>
</reference>
<organism evidence="3 4">
    <name type="scientific">Edaphochlamys debaryana</name>
    <dbReference type="NCBI Taxonomy" id="47281"/>
    <lineage>
        <taxon>Eukaryota</taxon>
        <taxon>Viridiplantae</taxon>
        <taxon>Chlorophyta</taxon>
        <taxon>core chlorophytes</taxon>
        <taxon>Chlorophyceae</taxon>
        <taxon>CS clade</taxon>
        <taxon>Chlamydomonadales</taxon>
        <taxon>Chlamydomonadales incertae sedis</taxon>
        <taxon>Edaphochlamys</taxon>
    </lineage>
</organism>
<dbReference type="AlphaFoldDB" id="A0A836BV93"/>
<sequence>MQTATAPSRAGRHHRCGAHRPLSVARRVLRPAASAARSPGPSAAPASAPSPSTSGAPSSVIGIRRAEQREYWPAADLHCRVFMHDQGEDTCKVLGNRVDRIVALQVNDRLARDGAGKSTLLLAFDGPLPSTPAQLEAYDAAFSAAAAAGAAPSAPTRTSFPSPMWWMRGPLGLAVREGLGVAPESLGLLGVAAVDSFCDLVPPRELDWRTDGAAGWYRREGYAYISNVAVLPSARRRGVARQLMAEAEALAKSWGCRAIGLHCNPKKTAPWNLYTQQLGFRPSGVVEPAIMPYLQGRPPDRCHFLVKLVPGWREARQAAAAAAGQAAAAGGKAAAA</sequence>
<dbReference type="InterPro" id="IPR000182">
    <property type="entry name" value="GNAT_dom"/>
</dbReference>
<dbReference type="SUPFAM" id="SSF55729">
    <property type="entry name" value="Acyl-CoA N-acyltransferases (Nat)"/>
    <property type="match status" value="1"/>
</dbReference>
<dbReference type="Pfam" id="PF00583">
    <property type="entry name" value="Acetyltransf_1"/>
    <property type="match status" value="1"/>
</dbReference>
<dbReference type="Gene3D" id="3.40.630.30">
    <property type="match status" value="1"/>
</dbReference>
<dbReference type="GO" id="GO:0009507">
    <property type="term" value="C:chloroplast"/>
    <property type="evidence" value="ECO:0007669"/>
    <property type="project" value="TreeGrafter"/>
</dbReference>
<feature type="domain" description="N-acetyltransferase" evidence="2">
    <location>
        <begin position="205"/>
        <end position="300"/>
    </location>
</feature>
<dbReference type="PROSITE" id="PS51186">
    <property type="entry name" value="GNAT"/>
    <property type="match status" value="1"/>
</dbReference>
<dbReference type="PANTHER" id="PTHR47443">
    <property type="entry name" value="ACYL-COA N-ACYLTRANSFERASES (NAT) SUPERFAMILY PROTEIN"/>
    <property type="match status" value="1"/>
</dbReference>
<gene>
    <name evidence="3" type="ORF">HYH03_011756</name>
</gene>
<evidence type="ECO:0000313" key="4">
    <source>
        <dbReference type="Proteomes" id="UP000612055"/>
    </source>
</evidence>